<name>F9WAU4_TRYCI</name>
<comment type="caution">
    <text evidence="12">The sequence shown here is derived from an EMBL/GenBank/DDBJ whole genome shotgun (WGS) entry which is preliminary data.</text>
</comment>
<dbReference type="InterPro" id="IPR025932">
    <property type="entry name" value="Trypano_VSG_B_N_dom"/>
</dbReference>
<dbReference type="VEuPathDB" id="TriTrypDB:TcIL3000_0_49850"/>
<feature type="domain" description="Trypanosome variant surface glycoprotein B-type N-terminal" evidence="11">
    <location>
        <begin position="101"/>
        <end position="375"/>
    </location>
</feature>
<reference evidence="13" key="1">
    <citation type="submission" date="2011-07" db="EMBL/GenBank/DDBJ databases">
        <title>Divergent evolution of antigenic variation in African trypanosomes.</title>
        <authorList>
            <person name="Jackson A.P."/>
            <person name="Berry A."/>
            <person name="Allison H.C."/>
            <person name="Burton P."/>
            <person name="Anderson J."/>
            <person name="Aslett M."/>
            <person name="Brown R."/>
            <person name="Corton N."/>
            <person name="Harris D."/>
            <person name="Hauser H."/>
            <person name="Gamble J."/>
            <person name="Gilderthorp R."/>
            <person name="McQuillan J."/>
            <person name="Quail M.A."/>
            <person name="Sanders M."/>
            <person name="Van Tonder A."/>
            <person name="Ginger M.L."/>
            <person name="Donelson J.E."/>
            <person name="Field M.C."/>
            <person name="Barry J.D."/>
            <person name="Berriman M."/>
            <person name="Hertz-Fowler C."/>
        </authorList>
    </citation>
    <scope>NUCLEOTIDE SEQUENCE [LARGE SCALE GENOMIC DNA]</scope>
    <source>
        <strain evidence="13">IL3000</strain>
    </source>
</reference>
<keyword evidence="6" id="KW-0472">Membrane</keyword>
<evidence type="ECO:0000256" key="8">
    <source>
        <dbReference type="ARBA" id="ARBA00023288"/>
    </source>
</evidence>
<comment type="function">
    <text evidence="1">VSG forms a coat on the surface of the parasite. The trypanosome evades the immune response of the host by expressing a series of antigenically distinct VSGs from an estimated 1000 VSG genes.</text>
</comment>
<keyword evidence="13" id="KW-1185">Reference proteome</keyword>
<evidence type="ECO:0000256" key="6">
    <source>
        <dbReference type="ARBA" id="ARBA00023136"/>
    </source>
</evidence>
<evidence type="ECO:0000256" key="10">
    <source>
        <dbReference type="SAM" id="SignalP"/>
    </source>
</evidence>
<keyword evidence="8" id="KW-0449">Lipoprotein</keyword>
<accession>F9WAU4</accession>
<protein>
    <submittedName>
        <fullName evidence="12">Variant surface glycoprotein</fullName>
    </submittedName>
</protein>
<feature type="chain" id="PRO_5005678975" evidence="10">
    <location>
        <begin position="24"/>
        <end position="389"/>
    </location>
</feature>
<dbReference type="GO" id="GO:0098552">
    <property type="term" value="C:side of membrane"/>
    <property type="evidence" value="ECO:0007669"/>
    <property type="project" value="UniProtKB-KW"/>
</dbReference>
<evidence type="ECO:0000259" key="11">
    <source>
        <dbReference type="Pfam" id="PF13206"/>
    </source>
</evidence>
<dbReference type="EMBL" id="CAEQ01001481">
    <property type="protein sequence ID" value="CCD14366.1"/>
    <property type="molecule type" value="Genomic_DNA"/>
</dbReference>
<evidence type="ECO:0000256" key="1">
    <source>
        <dbReference type="ARBA" id="ARBA00002523"/>
    </source>
</evidence>
<organism evidence="12 13">
    <name type="scientific">Trypanosoma congolense (strain IL3000)</name>
    <dbReference type="NCBI Taxonomy" id="1068625"/>
    <lineage>
        <taxon>Eukaryota</taxon>
        <taxon>Discoba</taxon>
        <taxon>Euglenozoa</taxon>
        <taxon>Kinetoplastea</taxon>
        <taxon>Metakinetoplastina</taxon>
        <taxon>Trypanosomatida</taxon>
        <taxon>Trypanosomatidae</taxon>
        <taxon>Trypanosoma</taxon>
        <taxon>Nannomonas</taxon>
    </lineage>
</organism>
<dbReference type="AlphaFoldDB" id="F9WAU4"/>
<gene>
    <name evidence="12" type="ORF">TCIL3000_0_49850</name>
</gene>
<evidence type="ECO:0000256" key="5">
    <source>
        <dbReference type="ARBA" id="ARBA00022729"/>
    </source>
</evidence>
<sequence length="389" mass="41441">MACLMNVLLASVVICSIVKDAAAQGAQVQGVDNAEQFALLCRIYNVAKNPPINHVDLQDPVMIVDEIDAIKASFVEEKPLNKTENVGSSSDGQVTLTTTGEPAVAQALINRITQKAHIILEKIKKTNVTEEIEKVKAEFAQVIFGEGGSEGDLCHGALSGVAQRGAACGTPGTGMKGNSAGNSLVVDFFCLCAMRADDGMENACGVRIGGKSSKPDNHGWGSTDGPLGSPSMWASIKKECGTLLHHHPKSTGEGEEILEEFLRHIKLGGVYRWGTTSNVQGSGKKEGMLGTGVGNNDGDHEGGLLCDGTRGKKGVRAVRGNGENTVNPGGVCVYYGPKSEWQNIPWLKKFQTALEIVDVANNQTAIIQRAIEKLQTLLRRAEEIYETTR</sequence>
<keyword evidence="5 10" id="KW-0732">Signal</keyword>
<evidence type="ECO:0000256" key="9">
    <source>
        <dbReference type="SAM" id="MobiDB-lite"/>
    </source>
</evidence>
<feature type="signal peptide" evidence="10">
    <location>
        <begin position="1"/>
        <end position="23"/>
    </location>
</feature>
<evidence type="ECO:0000313" key="12">
    <source>
        <dbReference type="EMBL" id="CCD14366.1"/>
    </source>
</evidence>
<comment type="subcellular location">
    <subcellularLocation>
        <location evidence="2">Cell membrane</location>
        <topology evidence="2">Lipid-anchor</topology>
        <topology evidence="2">GPI-anchor</topology>
    </subcellularLocation>
</comment>
<reference evidence="12 13" key="2">
    <citation type="journal article" date="2012" name="Proc. Natl. Acad. Sci. U.S.A.">
        <title>Antigenic diversity is generated by distinct evolutionary mechanisms in African trypanosome species.</title>
        <authorList>
            <person name="Jackson A.P."/>
            <person name="Berry A."/>
            <person name="Aslett M."/>
            <person name="Allison H.C."/>
            <person name="Burton P."/>
            <person name="Vavrova-Anderson J."/>
            <person name="Brown R."/>
            <person name="Browne H."/>
            <person name="Corton N."/>
            <person name="Hauser H."/>
            <person name="Gamble J."/>
            <person name="Gilderthorp R."/>
            <person name="Marcello L."/>
            <person name="McQuillan J."/>
            <person name="Otto T.D."/>
            <person name="Quail M.A."/>
            <person name="Sanders M.J."/>
            <person name="van Tonder A."/>
            <person name="Ginger M.L."/>
            <person name="Field M.C."/>
            <person name="Barry J.D."/>
            <person name="Hertz-Fowler C."/>
            <person name="Berriman M."/>
        </authorList>
    </citation>
    <scope>NUCLEOTIDE SEQUENCE [LARGE SCALE GENOMIC DNA]</scope>
    <source>
        <strain evidence="12 13">IL3000</strain>
    </source>
</reference>
<evidence type="ECO:0000256" key="7">
    <source>
        <dbReference type="ARBA" id="ARBA00023180"/>
    </source>
</evidence>
<evidence type="ECO:0000256" key="3">
    <source>
        <dbReference type="ARBA" id="ARBA00022475"/>
    </source>
</evidence>
<keyword evidence="7" id="KW-0325">Glycoprotein</keyword>
<evidence type="ECO:0000256" key="2">
    <source>
        <dbReference type="ARBA" id="ARBA00004609"/>
    </source>
</evidence>
<feature type="non-terminal residue" evidence="12">
    <location>
        <position position="389"/>
    </location>
</feature>
<keyword evidence="4" id="KW-0336">GPI-anchor</keyword>
<proteinExistence type="predicted"/>
<dbReference type="Proteomes" id="UP000000702">
    <property type="component" value="Unassembled WGS sequence"/>
</dbReference>
<feature type="region of interest" description="Disordered" evidence="9">
    <location>
        <begin position="209"/>
        <end position="228"/>
    </location>
</feature>
<dbReference type="Pfam" id="PF13206">
    <property type="entry name" value="VSG_B"/>
    <property type="match status" value="1"/>
</dbReference>
<evidence type="ECO:0000313" key="13">
    <source>
        <dbReference type="Proteomes" id="UP000000702"/>
    </source>
</evidence>
<dbReference type="GO" id="GO:0005886">
    <property type="term" value="C:plasma membrane"/>
    <property type="evidence" value="ECO:0007669"/>
    <property type="project" value="UniProtKB-SubCell"/>
</dbReference>
<keyword evidence="3" id="KW-1003">Cell membrane</keyword>
<evidence type="ECO:0000256" key="4">
    <source>
        <dbReference type="ARBA" id="ARBA00022622"/>
    </source>
</evidence>